<protein>
    <submittedName>
        <fullName evidence="2">Uncharacterized protein</fullName>
    </submittedName>
</protein>
<proteinExistence type="predicted"/>
<evidence type="ECO:0000313" key="3">
    <source>
        <dbReference type="Proteomes" id="UP000268048"/>
    </source>
</evidence>
<name>A0A3G7TMK6_9PSED</name>
<reference evidence="2 3" key="1">
    <citation type="submission" date="2018-03" db="EMBL/GenBank/DDBJ databases">
        <title>Diversity of phytobeneficial traits revealed by whole-genome analysis of worldwide-isolated phenazine-producing Pseudomonas spp.</title>
        <authorList>
            <person name="Biessy A."/>
            <person name="Novinscak A."/>
            <person name="Blom J."/>
            <person name="Leger G."/>
            <person name="Thomashow L.S."/>
            <person name="Cazorla F.M."/>
            <person name="Josic D."/>
            <person name="Filion M."/>
        </authorList>
    </citation>
    <scope>NUCLEOTIDE SEQUENCE [LARGE SCALE GENOMIC DNA]</scope>
    <source>
        <strain evidence="2 3">B25</strain>
    </source>
</reference>
<feature type="chain" id="PRO_5018251756" evidence="1">
    <location>
        <begin position="46"/>
        <end position="444"/>
    </location>
</feature>
<evidence type="ECO:0000313" key="2">
    <source>
        <dbReference type="EMBL" id="AZE48347.1"/>
    </source>
</evidence>
<dbReference type="Proteomes" id="UP000268048">
    <property type="component" value="Chromosome"/>
</dbReference>
<feature type="signal peptide" evidence="1">
    <location>
        <begin position="1"/>
        <end position="45"/>
    </location>
</feature>
<accession>A0A3G7TMK6</accession>
<sequence>MDMDNMTMTTSFNRFCDRYFLTRGRRLYAVGMLVALANVSLSVQAAEKHIEAADKVTCVTTDRFKVCSYPIRPVSYFTRQTEAVFSITLLKPYVQKGQHTIAICANGQSSEDGEWGEWGEEPDESTKILFSQIKQHKLANYIHPKSTIDGDGYTAFSVNWNYKVGTKYFVRLPIKIPADSQHFQGGEHSIGLGVSGDHPLAMPNMNCDLAPGDKDKNGIHITRAFTVLAPEQVKPIVKTNHEVPLTVESDQTHFVMDIDVLGAQKADTVEWDDGTKIPFTQKDVLKETDDGKTIEVGYRYQAVLPIPTKRDYKAGIRISNAQGMRVEREVVGGVDTSPVVSIDQCESSRCRIYWKAPIPYRNIDDSLGLNLQTMKEQNLPGAAALPEQIFSLNEKSGWDYYESFKGVKDDNKPTVDRFKYMSGSLLTPSIMPSRGVFSLVYEKD</sequence>
<dbReference type="AlphaFoldDB" id="A0A3G7TMK6"/>
<gene>
    <name evidence="2" type="ORF">C4K04_2675</name>
</gene>
<keyword evidence="1" id="KW-0732">Signal</keyword>
<evidence type="ECO:0000256" key="1">
    <source>
        <dbReference type="SAM" id="SignalP"/>
    </source>
</evidence>
<organism evidence="2 3">
    <name type="scientific">Pseudomonas chlororaphis</name>
    <dbReference type="NCBI Taxonomy" id="587753"/>
    <lineage>
        <taxon>Bacteria</taxon>
        <taxon>Pseudomonadati</taxon>
        <taxon>Pseudomonadota</taxon>
        <taxon>Gammaproteobacteria</taxon>
        <taxon>Pseudomonadales</taxon>
        <taxon>Pseudomonadaceae</taxon>
        <taxon>Pseudomonas</taxon>
    </lineage>
</organism>
<dbReference type="EMBL" id="CP027753">
    <property type="protein sequence ID" value="AZE48347.1"/>
    <property type="molecule type" value="Genomic_DNA"/>
</dbReference>